<proteinExistence type="predicted"/>
<evidence type="ECO:0008006" key="5">
    <source>
        <dbReference type="Google" id="ProtNLM"/>
    </source>
</evidence>
<evidence type="ECO:0000313" key="4">
    <source>
        <dbReference type="Proteomes" id="UP000054279"/>
    </source>
</evidence>
<feature type="signal peptide" evidence="2">
    <location>
        <begin position="1"/>
        <end position="16"/>
    </location>
</feature>
<protein>
    <recommendedName>
        <fullName evidence="5">Secreted protein</fullName>
    </recommendedName>
</protein>
<reference evidence="3 4" key="1">
    <citation type="submission" date="2014-06" db="EMBL/GenBank/DDBJ databases">
        <title>Evolutionary Origins and Diversification of the Mycorrhizal Mutualists.</title>
        <authorList>
            <consortium name="DOE Joint Genome Institute"/>
            <consortium name="Mycorrhizal Genomics Consortium"/>
            <person name="Kohler A."/>
            <person name="Kuo A."/>
            <person name="Nagy L.G."/>
            <person name="Floudas D."/>
            <person name="Copeland A."/>
            <person name="Barry K.W."/>
            <person name="Cichocki N."/>
            <person name="Veneault-Fourrey C."/>
            <person name="LaButti K."/>
            <person name="Lindquist E.A."/>
            <person name="Lipzen A."/>
            <person name="Lundell T."/>
            <person name="Morin E."/>
            <person name="Murat C."/>
            <person name="Riley R."/>
            <person name="Ohm R."/>
            <person name="Sun H."/>
            <person name="Tunlid A."/>
            <person name="Henrissat B."/>
            <person name="Grigoriev I.V."/>
            <person name="Hibbett D.S."/>
            <person name="Martin F."/>
        </authorList>
    </citation>
    <scope>NUCLEOTIDE SEQUENCE [LARGE SCALE GENOMIC DNA]</scope>
    <source>
        <strain evidence="3 4">SS14</strain>
    </source>
</reference>
<keyword evidence="4" id="KW-1185">Reference proteome</keyword>
<keyword evidence="2" id="KW-0732">Signal</keyword>
<feature type="chain" id="PRO_5002204543" description="Secreted protein" evidence="2">
    <location>
        <begin position="17"/>
        <end position="124"/>
    </location>
</feature>
<name>A0A0C9V443_SPHS4</name>
<evidence type="ECO:0000313" key="3">
    <source>
        <dbReference type="EMBL" id="KIJ41684.1"/>
    </source>
</evidence>
<evidence type="ECO:0000256" key="2">
    <source>
        <dbReference type="SAM" id="SignalP"/>
    </source>
</evidence>
<dbReference type="EMBL" id="KN837135">
    <property type="protein sequence ID" value="KIJ41684.1"/>
    <property type="molecule type" value="Genomic_DNA"/>
</dbReference>
<gene>
    <name evidence="3" type="ORF">M422DRAFT_255299</name>
</gene>
<dbReference type="Proteomes" id="UP000054279">
    <property type="component" value="Unassembled WGS sequence"/>
</dbReference>
<organism evidence="3 4">
    <name type="scientific">Sphaerobolus stellatus (strain SS14)</name>
    <dbReference type="NCBI Taxonomy" id="990650"/>
    <lineage>
        <taxon>Eukaryota</taxon>
        <taxon>Fungi</taxon>
        <taxon>Dikarya</taxon>
        <taxon>Basidiomycota</taxon>
        <taxon>Agaricomycotina</taxon>
        <taxon>Agaricomycetes</taxon>
        <taxon>Phallomycetidae</taxon>
        <taxon>Geastrales</taxon>
        <taxon>Sphaerobolaceae</taxon>
        <taxon>Sphaerobolus</taxon>
    </lineage>
</organism>
<feature type="region of interest" description="Disordered" evidence="1">
    <location>
        <begin position="40"/>
        <end position="65"/>
    </location>
</feature>
<dbReference type="AlphaFoldDB" id="A0A0C9V443"/>
<evidence type="ECO:0000256" key="1">
    <source>
        <dbReference type="SAM" id="MobiDB-lite"/>
    </source>
</evidence>
<dbReference type="HOGENOM" id="CLU_2005386_0_0_1"/>
<sequence length="124" mass="14669">MGLLVLWMSVLKPYMAWQLAWRLRVTRRLTRSMVWQRRRDSGLGNGSGERRWCGPSSDGDEREVTTPTHVRPYMHMPVSLHDGPPHEYYHPIHLLQHRYALLLNNYGQYTSVFTVPHHQRHALD</sequence>
<accession>A0A0C9V443</accession>